<dbReference type="STRING" id="545695.TREAZ_2492"/>
<dbReference type="HOGENOM" id="CLU_105066_2_0_12"/>
<evidence type="ECO:0000256" key="3">
    <source>
        <dbReference type="RuleBase" id="RU003939"/>
    </source>
</evidence>
<dbReference type="PANTHER" id="PTHR33175">
    <property type="entry name" value="DNA-BINDING PROTEIN HU"/>
    <property type="match status" value="1"/>
</dbReference>
<dbReference type="AlphaFoldDB" id="F5YF71"/>
<dbReference type="SMART" id="SM00411">
    <property type="entry name" value="BHL"/>
    <property type="match status" value="1"/>
</dbReference>
<evidence type="ECO:0000256" key="2">
    <source>
        <dbReference type="ARBA" id="ARBA00023125"/>
    </source>
</evidence>
<keyword evidence="5" id="KW-1185">Reference proteome</keyword>
<dbReference type="GO" id="GO:0005829">
    <property type="term" value="C:cytosol"/>
    <property type="evidence" value="ECO:0007669"/>
    <property type="project" value="TreeGrafter"/>
</dbReference>
<comment type="similarity">
    <text evidence="1 3">Belongs to the bacterial histone-like protein family.</text>
</comment>
<protein>
    <submittedName>
        <fullName evidence="4">Integration host factor, beta subunit</fullName>
    </submittedName>
</protein>
<dbReference type="CDD" id="cd13836">
    <property type="entry name" value="IHF_B"/>
    <property type="match status" value="1"/>
</dbReference>
<dbReference type="RefSeq" id="WP_015713030.1">
    <property type="nucleotide sequence ID" value="NC_015577.1"/>
</dbReference>
<dbReference type="InterPro" id="IPR000119">
    <property type="entry name" value="Hist_DNA-bd"/>
</dbReference>
<evidence type="ECO:0000313" key="5">
    <source>
        <dbReference type="Proteomes" id="UP000009222"/>
    </source>
</evidence>
<keyword evidence="2" id="KW-0238">DNA-binding</keyword>
<proteinExistence type="inferred from homology"/>
<organism evidence="4 5">
    <name type="scientific">Leadbettera azotonutricia (strain ATCC BAA-888 / DSM 13862 / ZAS-9)</name>
    <name type="common">Treponema azotonutricium</name>
    <dbReference type="NCBI Taxonomy" id="545695"/>
    <lineage>
        <taxon>Bacteria</taxon>
        <taxon>Pseudomonadati</taxon>
        <taxon>Spirochaetota</taxon>
        <taxon>Spirochaetia</taxon>
        <taxon>Spirochaetales</taxon>
        <taxon>Breznakiellaceae</taxon>
        <taxon>Leadbettera</taxon>
    </lineage>
</organism>
<gene>
    <name evidence="4" type="ordered locus">TREAZ_2492</name>
</gene>
<dbReference type="Gene3D" id="4.10.520.10">
    <property type="entry name" value="IHF-like DNA-binding proteins"/>
    <property type="match status" value="1"/>
</dbReference>
<dbReference type="GO" id="GO:0030527">
    <property type="term" value="F:structural constituent of chromatin"/>
    <property type="evidence" value="ECO:0007669"/>
    <property type="project" value="InterPro"/>
</dbReference>
<reference evidence="5" key="1">
    <citation type="submission" date="2009-12" db="EMBL/GenBank/DDBJ databases">
        <title>Complete sequence of Treponema azotonutricium strain ZAS-9.</title>
        <authorList>
            <person name="Tetu S.G."/>
            <person name="Matson E."/>
            <person name="Ren Q."/>
            <person name="Seshadri R."/>
            <person name="Elbourne L."/>
            <person name="Hassan K.A."/>
            <person name="Durkin A."/>
            <person name="Radune D."/>
            <person name="Mohamoud Y."/>
            <person name="Shay R."/>
            <person name="Jin S."/>
            <person name="Zhang X."/>
            <person name="Lucey K."/>
            <person name="Ballor N.R."/>
            <person name="Ottesen E."/>
            <person name="Rosenthal R."/>
            <person name="Allen A."/>
            <person name="Leadbetter J.R."/>
            <person name="Paulsen I.T."/>
        </authorList>
    </citation>
    <scope>NUCLEOTIDE SEQUENCE [LARGE SCALE GENOMIC DNA]</scope>
    <source>
        <strain evidence="5">ATCC BAA-888 / DSM 13862 / ZAS-9</strain>
    </source>
</reference>
<accession>F5YF71</accession>
<dbReference type="Proteomes" id="UP000009222">
    <property type="component" value="Chromosome"/>
</dbReference>
<name>F5YF71_LEAAZ</name>
<dbReference type="PANTHER" id="PTHR33175:SF2">
    <property type="entry name" value="INTEGRATION HOST FACTOR SUBUNIT ALPHA"/>
    <property type="match status" value="1"/>
</dbReference>
<dbReference type="PRINTS" id="PR01727">
    <property type="entry name" value="DNABINDINGHU"/>
</dbReference>
<dbReference type="InterPro" id="IPR010992">
    <property type="entry name" value="IHF-like_DNA-bd_dom_sf"/>
</dbReference>
<evidence type="ECO:0000313" key="4">
    <source>
        <dbReference type="EMBL" id="AEF81386.1"/>
    </source>
</evidence>
<dbReference type="GO" id="GO:0003677">
    <property type="term" value="F:DNA binding"/>
    <property type="evidence" value="ECO:0007669"/>
    <property type="project" value="UniProtKB-KW"/>
</dbReference>
<dbReference type="InParanoid" id="F5YF71"/>
<evidence type="ECO:0000256" key="1">
    <source>
        <dbReference type="ARBA" id="ARBA00010529"/>
    </source>
</evidence>
<dbReference type="EMBL" id="CP001841">
    <property type="protein sequence ID" value="AEF81386.1"/>
    <property type="molecule type" value="Genomic_DNA"/>
</dbReference>
<sequence length="106" mass="11503">MAKFTREKLIAILRSDLPGIAPLDTHHARELAARIVAGMAAALASGDSVELRGLGGLEVKTHPERRARNPRTGEPVIVPPRQYVVFKAGRELKTAMNSKEVDDHGT</sequence>
<dbReference type="Pfam" id="PF00216">
    <property type="entry name" value="Bac_DNA_binding"/>
    <property type="match status" value="1"/>
</dbReference>
<reference evidence="4 5" key="2">
    <citation type="journal article" date="2011" name="ISME J.">
        <title>RNA-seq reveals cooperative metabolic interactions between two termite-gut spirochete species in co-culture.</title>
        <authorList>
            <person name="Rosenthal A.Z."/>
            <person name="Matson E.G."/>
            <person name="Eldar A."/>
            <person name="Leadbetter J.R."/>
        </authorList>
    </citation>
    <scope>NUCLEOTIDE SEQUENCE [LARGE SCALE GENOMIC DNA]</scope>
    <source>
        <strain evidence="5">ATCC BAA-888 / DSM 13862 / ZAS-9</strain>
    </source>
</reference>
<dbReference type="SUPFAM" id="SSF47729">
    <property type="entry name" value="IHF-like DNA-binding proteins"/>
    <property type="match status" value="1"/>
</dbReference>
<dbReference type="eggNOG" id="COG0776">
    <property type="taxonomic scope" value="Bacteria"/>
</dbReference>
<dbReference type="OrthoDB" id="9804203at2"/>
<dbReference type="KEGG" id="taz:TREAZ_2492"/>